<dbReference type="OrthoDB" id="3266026at2759"/>
<reference evidence="2 3" key="1">
    <citation type="journal article" date="2019" name="Nat. Ecol. Evol.">
        <title>Megaphylogeny resolves global patterns of mushroom evolution.</title>
        <authorList>
            <person name="Varga T."/>
            <person name="Krizsan K."/>
            <person name="Foldi C."/>
            <person name="Dima B."/>
            <person name="Sanchez-Garcia M."/>
            <person name="Sanchez-Ramirez S."/>
            <person name="Szollosi G.J."/>
            <person name="Szarkandi J.G."/>
            <person name="Papp V."/>
            <person name="Albert L."/>
            <person name="Andreopoulos W."/>
            <person name="Angelini C."/>
            <person name="Antonin V."/>
            <person name="Barry K.W."/>
            <person name="Bougher N.L."/>
            <person name="Buchanan P."/>
            <person name="Buyck B."/>
            <person name="Bense V."/>
            <person name="Catcheside P."/>
            <person name="Chovatia M."/>
            <person name="Cooper J."/>
            <person name="Damon W."/>
            <person name="Desjardin D."/>
            <person name="Finy P."/>
            <person name="Geml J."/>
            <person name="Haridas S."/>
            <person name="Hughes K."/>
            <person name="Justo A."/>
            <person name="Karasinski D."/>
            <person name="Kautmanova I."/>
            <person name="Kiss B."/>
            <person name="Kocsube S."/>
            <person name="Kotiranta H."/>
            <person name="LaButti K.M."/>
            <person name="Lechner B.E."/>
            <person name="Liimatainen K."/>
            <person name="Lipzen A."/>
            <person name="Lukacs Z."/>
            <person name="Mihaltcheva S."/>
            <person name="Morgado L.N."/>
            <person name="Niskanen T."/>
            <person name="Noordeloos M.E."/>
            <person name="Ohm R.A."/>
            <person name="Ortiz-Santana B."/>
            <person name="Ovrebo C."/>
            <person name="Racz N."/>
            <person name="Riley R."/>
            <person name="Savchenko A."/>
            <person name="Shiryaev A."/>
            <person name="Soop K."/>
            <person name="Spirin V."/>
            <person name="Szebenyi C."/>
            <person name="Tomsovsky M."/>
            <person name="Tulloss R.E."/>
            <person name="Uehling J."/>
            <person name="Grigoriev I.V."/>
            <person name="Vagvolgyi C."/>
            <person name="Papp T."/>
            <person name="Martin F.M."/>
            <person name="Miettinen O."/>
            <person name="Hibbett D.S."/>
            <person name="Nagy L.G."/>
        </authorList>
    </citation>
    <scope>NUCLEOTIDE SEQUENCE [LARGE SCALE GENOMIC DNA]</scope>
    <source>
        <strain evidence="2 3">CBS 962.96</strain>
    </source>
</reference>
<feature type="compositionally biased region" description="Low complexity" evidence="1">
    <location>
        <begin position="37"/>
        <end position="47"/>
    </location>
</feature>
<name>A0A4S8MG72_DENBC</name>
<proteinExistence type="predicted"/>
<feature type="region of interest" description="Disordered" evidence="1">
    <location>
        <begin position="1"/>
        <end position="47"/>
    </location>
</feature>
<protein>
    <submittedName>
        <fullName evidence="2">Uncharacterized protein</fullName>
    </submittedName>
</protein>
<keyword evidence="3" id="KW-1185">Reference proteome</keyword>
<accession>A0A4S8MG72</accession>
<gene>
    <name evidence="2" type="ORF">K435DRAFT_793387</name>
</gene>
<dbReference type="Proteomes" id="UP000297245">
    <property type="component" value="Unassembled WGS sequence"/>
</dbReference>
<evidence type="ECO:0000256" key="1">
    <source>
        <dbReference type="SAM" id="MobiDB-lite"/>
    </source>
</evidence>
<evidence type="ECO:0000313" key="3">
    <source>
        <dbReference type="Proteomes" id="UP000297245"/>
    </source>
</evidence>
<evidence type="ECO:0000313" key="2">
    <source>
        <dbReference type="EMBL" id="THV01462.1"/>
    </source>
</evidence>
<dbReference type="AlphaFoldDB" id="A0A4S8MG72"/>
<organism evidence="2 3">
    <name type="scientific">Dendrothele bispora (strain CBS 962.96)</name>
    <dbReference type="NCBI Taxonomy" id="1314807"/>
    <lineage>
        <taxon>Eukaryota</taxon>
        <taxon>Fungi</taxon>
        <taxon>Dikarya</taxon>
        <taxon>Basidiomycota</taxon>
        <taxon>Agaricomycotina</taxon>
        <taxon>Agaricomycetes</taxon>
        <taxon>Agaricomycetidae</taxon>
        <taxon>Agaricales</taxon>
        <taxon>Agaricales incertae sedis</taxon>
        <taxon>Dendrothele</taxon>
    </lineage>
</organism>
<sequence>MPSPDEGSKLSGLRQRIAKISRPTARPQLKFLRRSNSRSTASSSSYSDRLASLTQSAEHYPHLKALADIVTVLYSNASVNRSNNSKKQRAIGWRSVEILEAIAEAIPDPSQISPEMCMEISHLTTLLCDVNRYFDLLMHTSTPFIQFGPLRSQLDAAYSKFVLGKKPKTFRVFHISTTTLRVIDRASDAFPPLKSAVGGVLALKDVIQNFSVLKLFKGANVSKTKAQELKREITDILDIVPSDSVDVAKYLEKLRRKSLELDELSRQSRFKRLKNLNRNNEFLSTSQTDVEHVIQKIILVGLFLNPAPAQHDMVSWIRAFNSFRPALNEF</sequence>
<dbReference type="EMBL" id="ML179090">
    <property type="protein sequence ID" value="THV01462.1"/>
    <property type="molecule type" value="Genomic_DNA"/>
</dbReference>